<name>A0A1H0EL74_9FIRM</name>
<dbReference type="RefSeq" id="WP_092642341.1">
    <property type="nucleotide sequence ID" value="NZ_FNID01000034.1"/>
</dbReference>
<sequence length="126" mass="13668">MRRISVEIEGGTAELNELSARQALLMEQEGLMLAEALCAQGIPANAAKAVARNAALCAYSLMADGERRFCSAGEAADGLSLLQLADFTEQYRQAFMADTLKTLQQYDECGVNEQLAGRYPEEDTDV</sequence>
<dbReference type="AlphaFoldDB" id="A0A1H0EL74"/>
<dbReference type="Proteomes" id="UP000199182">
    <property type="component" value="Unassembled WGS sequence"/>
</dbReference>
<accession>A0A1H0EL74</accession>
<evidence type="ECO:0000313" key="2">
    <source>
        <dbReference type="Proteomes" id="UP000199182"/>
    </source>
</evidence>
<evidence type="ECO:0000313" key="1">
    <source>
        <dbReference type="EMBL" id="SDN83168.1"/>
    </source>
</evidence>
<gene>
    <name evidence="1" type="ORF">SAMN05192585_13423</name>
</gene>
<keyword evidence="2" id="KW-1185">Reference proteome</keyword>
<reference evidence="1 2" key="1">
    <citation type="submission" date="2016-10" db="EMBL/GenBank/DDBJ databases">
        <authorList>
            <person name="de Groot N.N."/>
        </authorList>
    </citation>
    <scope>NUCLEOTIDE SEQUENCE [LARGE SCALE GENOMIC DNA]</scope>
    <source>
        <strain evidence="1 2">CGMCC 1.5012</strain>
    </source>
</reference>
<proteinExistence type="predicted"/>
<protein>
    <submittedName>
        <fullName evidence="1">Uncharacterized protein</fullName>
    </submittedName>
</protein>
<dbReference type="EMBL" id="FNID01000034">
    <property type="protein sequence ID" value="SDN83168.1"/>
    <property type="molecule type" value="Genomic_DNA"/>
</dbReference>
<dbReference type="STRING" id="258515.SAMN05192585_13423"/>
<organism evidence="1 2">
    <name type="scientific">Acetanaerobacterium elongatum</name>
    <dbReference type="NCBI Taxonomy" id="258515"/>
    <lineage>
        <taxon>Bacteria</taxon>
        <taxon>Bacillati</taxon>
        <taxon>Bacillota</taxon>
        <taxon>Clostridia</taxon>
        <taxon>Eubacteriales</taxon>
        <taxon>Oscillospiraceae</taxon>
        <taxon>Acetanaerobacterium</taxon>
    </lineage>
</organism>